<dbReference type="AlphaFoldDB" id="A0A183J3W8"/>
<dbReference type="InterPro" id="IPR011021">
    <property type="entry name" value="Arrestin-like_N"/>
</dbReference>
<accession>A0A183J3W8</accession>
<evidence type="ECO:0000313" key="5">
    <source>
        <dbReference type="WBParaSite" id="SBAD_0001093601-mRNA-1"/>
    </source>
</evidence>
<dbReference type="PANTHER" id="PTHR11188">
    <property type="entry name" value="ARRESTIN DOMAIN CONTAINING PROTEIN"/>
    <property type="match status" value="1"/>
</dbReference>
<evidence type="ECO:0000259" key="2">
    <source>
        <dbReference type="Pfam" id="PF00339"/>
    </source>
</evidence>
<dbReference type="GO" id="GO:0005737">
    <property type="term" value="C:cytoplasm"/>
    <property type="evidence" value="ECO:0007669"/>
    <property type="project" value="TreeGrafter"/>
</dbReference>
<dbReference type="Pfam" id="PF00339">
    <property type="entry name" value="Arrestin_N"/>
    <property type="match status" value="1"/>
</dbReference>
<reference evidence="3 4" key="2">
    <citation type="submission" date="2018-11" db="EMBL/GenBank/DDBJ databases">
        <authorList>
            <consortium name="Pathogen Informatics"/>
        </authorList>
    </citation>
    <scope>NUCLEOTIDE SEQUENCE [LARGE SCALE GENOMIC DNA]</scope>
</reference>
<dbReference type="SUPFAM" id="SSF81296">
    <property type="entry name" value="E set domains"/>
    <property type="match status" value="1"/>
</dbReference>
<dbReference type="InterPro" id="IPR050357">
    <property type="entry name" value="Arrestin_domain-protein"/>
</dbReference>
<dbReference type="InterPro" id="IPR014756">
    <property type="entry name" value="Ig_E-set"/>
</dbReference>
<organism evidence="5">
    <name type="scientific">Soboliphyme baturini</name>
    <dbReference type="NCBI Taxonomy" id="241478"/>
    <lineage>
        <taxon>Eukaryota</taxon>
        <taxon>Metazoa</taxon>
        <taxon>Ecdysozoa</taxon>
        <taxon>Nematoda</taxon>
        <taxon>Enoplea</taxon>
        <taxon>Dorylaimia</taxon>
        <taxon>Dioctophymatida</taxon>
        <taxon>Dioctophymatoidea</taxon>
        <taxon>Soboliphymatidae</taxon>
        <taxon>Soboliphyme</taxon>
    </lineage>
</organism>
<sequence>MGKVKRFEVLFDNGVGAFYAGTQVSGKVLLELSDSIKVYGETSITSRSEVVSSGIHEFQFSFSIPQNIPSSFESDLGHVRYWCRASLHRPWTPDQTVKKAFSVVGVLDLNHEPLAFVSGRCSPKLCSLLFKAQPSIYIVESEQGPKY</sequence>
<proteinExistence type="inferred from homology"/>
<gene>
    <name evidence="3" type="ORF">SBAD_LOCUS10566</name>
</gene>
<comment type="similarity">
    <text evidence="1">Belongs to the arrestin family.</text>
</comment>
<dbReference type="InterPro" id="IPR014752">
    <property type="entry name" value="Arrestin-like_C"/>
</dbReference>
<evidence type="ECO:0000313" key="3">
    <source>
        <dbReference type="EMBL" id="VDP32881.1"/>
    </source>
</evidence>
<dbReference type="OrthoDB" id="5791908at2759"/>
<dbReference type="GO" id="GO:0015031">
    <property type="term" value="P:protein transport"/>
    <property type="evidence" value="ECO:0007669"/>
    <property type="project" value="TreeGrafter"/>
</dbReference>
<name>A0A183J3W8_9BILA</name>
<dbReference type="WBParaSite" id="SBAD_0001093601-mRNA-1">
    <property type="protein sequence ID" value="SBAD_0001093601-mRNA-1"/>
    <property type="gene ID" value="SBAD_0001093601"/>
</dbReference>
<dbReference type="Gene3D" id="2.60.40.640">
    <property type="match status" value="1"/>
</dbReference>
<dbReference type="Proteomes" id="UP000270296">
    <property type="component" value="Unassembled WGS sequence"/>
</dbReference>
<evidence type="ECO:0000313" key="4">
    <source>
        <dbReference type="Proteomes" id="UP000270296"/>
    </source>
</evidence>
<reference evidence="5" key="1">
    <citation type="submission" date="2016-06" db="UniProtKB">
        <authorList>
            <consortium name="WormBaseParasite"/>
        </authorList>
    </citation>
    <scope>IDENTIFICATION</scope>
</reference>
<dbReference type="PANTHER" id="PTHR11188:SF176">
    <property type="entry name" value="ARRESTIN DOMAIN-CONTAINING PROTEIN 1"/>
    <property type="match status" value="1"/>
</dbReference>
<protein>
    <submittedName>
        <fullName evidence="5">Arrestin_N domain-containing protein</fullName>
    </submittedName>
</protein>
<dbReference type="EMBL" id="UZAM01014265">
    <property type="protein sequence ID" value="VDP32881.1"/>
    <property type="molecule type" value="Genomic_DNA"/>
</dbReference>
<feature type="domain" description="Arrestin-like N-terminal" evidence="2">
    <location>
        <begin position="45"/>
        <end position="110"/>
    </location>
</feature>
<keyword evidence="4" id="KW-1185">Reference proteome</keyword>
<evidence type="ECO:0000256" key="1">
    <source>
        <dbReference type="ARBA" id="ARBA00005298"/>
    </source>
</evidence>